<keyword evidence="2" id="KW-0732">Signal</keyword>
<dbReference type="InterPro" id="IPR014867">
    <property type="entry name" value="Spore_coat_CotH_CotH2/3/7"/>
</dbReference>
<reference evidence="3 4" key="1">
    <citation type="submission" date="2016-08" db="EMBL/GenBank/DDBJ databases">
        <title>A Parts List for Fungal Cellulosomes Revealed by Comparative Genomics.</title>
        <authorList>
            <consortium name="DOE Joint Genome Institute"/>
            <person name="Haitjema C.H."/>
            <person name="Gilmore S.P."/>
            <person name="Henske J.K."/>
            <person name="Solomon K.V."/>
            <person name="De Groot R."/>
            <person name="Kuo A."/>
            <person name="Mondo S.J."/>
            <person name="Salamov A.A."/>
            <person name="Labutti K."/>
            <person name="Zhao Z."/>
            <person name="Chiniquy J."/>
            <person name="Barry K."/>
            <person name="Brewer H.M."/>
            <person name="Purvine S.O."/>
            <person name="Wright A.T."/>
            <person name="Boxma B."/>
            <person name="Van Alen T."/>
            <person name="Hackstein J.H."/>
            <person name="Baker S.E."/>
            <person name="Grigoriev I.V."/>
            <person name="O'Malley M.A."/>
        </authorList>
    </citation>
    <scope>NUCLEOTIDE SEQUENCE [LARGE SCALE GENOMIC DNA]</scope>
    <source>
        <strain evidence="3 4">S4</strain>
    </source>
</reference>
<feature type="signal peptide" evidence="2">
    <location>
        <begin position="1"/>
        <end position="19"/>
    </location>
</feature>
<evidence type="ECO:0000313" key="3">
    <source>
        <dbReference type="EMBL" id="ORX79966.1"/>
    </source>
</evidence>
<name>A0A1Y1X3L3_9FUNG</name>
<feature type="compositionally biased region" description="Low complexity" evidence="1">
    <location>
        <begin position="580"/>
        <end position="596"/>
    </location>
</feature>
<dbReference type="EMBL" id="MCFG01000159">
    <property type="protein sequence ID" value="ORX79966.1"/>
    <property type="molecule type" value="Genomic_DNA"/>
</dbReference>
<sequence>MKLLYINLFLLTLTAIVYADVWKFNVVSILGTAYDVGLKYENKVTKMTSEVYPLYTVTIRSGSTTEYHYVAMDKSGNVVAEEKIKRVYNSNTPNINEVYNRTTKTVNVPSLPRAFNPIYPGGSAKYQDFPRNQIYNLYASCNDDQYDDLKYSPFGEGKTKNENFANCTINLITPNETYQRTGALYLVGYNSRLYKKLSWKFKLDKKIFGRKTIKVRALASDPTLMRDKLASELFRSAGVPTYSGTYIRVMINDDVWGLYNIVDTVGGNWLASVIHGNDDAHVGYNYKIYSSVPNGPFASLRYLGEDPDSYEYSGSYEADEVDKNDTQAPNEFYRLARFTKMFEDWTKTYKNDQSQNAVTALEKFFDLESFLRQLVIESLTFAYDNFWAQLGNSAIYYNPEKNKYQIIPYDFDGTFFGSCDSPYYASDYITDCISWADNTAVDKYFVNNIMRHELIVTRYQQIMNQIIKTVFNVDGVSAFIDAVSNLIREDVSWNFSLIDTLDNSGYENHFTLKNFEDNTNFKMVEYNGSINYNDANYGLKQWVQLRGGYCKNYVESELGSVPAAPVNPVNPVNPEPTPEVAPVQPTTTVAAPPPVVTTKPTTTTTVIVAPKPTTVTSKVTISKKVIPIKSTTTTHRIRNTRKVTIKKVVSRTKYAARPPELNRTF</sequence>
<organism evidence="3 4">
    <name type="scientific">Anaeromyces robustus</name>
    <dbReference type="NCBI Taxonomy" id="1754192"/>
    <lineage>
        <taxon>Eukaryota</taxon>
        <taxon>Fungi</taxon>
        <taxon>Fungi incertae sedis</taxon>
        <taxon>Chytridiomycota</taxon>
        <taxon>Chytridiomycota incertae sedis</taxon>
        <taxon>Neocallimastigomycetes</taxon>
        <taxon>Neocallimastigales</taxon>
        <taxon>Neocallimastigaceae</taxon>
        <taxon>Anaeromyces</taxon>
    </lineage>
</organism>
<protein>
    <submittedName>
        <fullName evidence="3">Coth-domain-containing protein</fullName>
    </submittedName>
</protein>
<feature type="region of interest" description="Disordered" evidence="1">
    <location>
        <begin position="575"/>
        <end position="596"/>
    </location>
</feature>
<keyword evidence="4" id="KW-1185">Reference proteome</keyword>
<gene>
    <name evidence="3" type="ORF">BCR32DRAFT_327890</name>
</gene>
<dbReference type="STRING" id="1754192.A0A1Y1X3L3"/>
<accession>A0A1Y1X3L3</accession>
<reference evidence="3 4" key="2">
    <citation type="submission" date="2016-08" db="EMBL/GenBank/DDBJ databases">
        <title>Pervasive Adenine N6-methylation of Active Genes in Fungi.</title>
        <authorList>
            <consortium name="DOE Joint Genome Institute"/>
            <person name="Mondo S.J."/>
            <person name="Dannebaum R.O."/>
            <person name="Kuo R.C."/>
            <person name="Labutti K."/>
            <person name="Haridas S."/>
            <person name="Kuo A."/>
            <person name="Salamov A."/>
            <person name="Ahrendt S.R."/>
            <person name="Lipzen A."/>
            <person name="Sullivan W."/>
            <person name="Andreopoulos W.B."/>
            <person name="Clum A."/>
            <person name="Lindquist E."/>
            <person name="Daum C."/>
            <person name="Ramamoorthy G.K."/>
            <person name="Gryganskyi A."/>
            <person name="Culley D."/>
            <person name="Magnuson J.K."/>
            <person name="James T.Y."/>
            <person name="O'Malley M.A."/>
            <person name="Stajich J.E."/>
            <person name="Spatafora J.W."/>
            <person name="Visel A."/>
            <person name="Grigoriev I.V."/>
        </authorList>
    </citation>
    <scope>NUCLEOTIDE SEQUENCE [LARGE SCALE GENOMIC DNA]</scope>
    <source>
        <strain evidence="3 4">S4</strain>
    </source>
</reference>
<proteinExistence type="predicted"/>
<dbReference type="Pfam" id="PF08757">
    <property type="entry name" value="CotH"/>
    <property type="match status" value="1"/>
</dbReference>
<dbReference type="AlphaFoldDB" id="A0A1Y1X3L3"/>
<dbReference type="PANTHER" id="PTHR40050:SF1">
    <property type="entry name" value="INNER SPORE COAT PROTEIN H"/>
    <property type="match status" value="1"/>
</dbReference>
<dbReference type="OrthoDB" id="10267127at2759"/>
<evidence type="ECO:0000313" key="4">
    <source>
        <dbReference type="Proteomes" id="UP000193944"/>
    </source>
</evidence>
<dbReference type="PANTHER" id="PTHR40050">
    <property type="entry name" value="INNER SPORE COAT PROTEIN H"/>
    <property type="match status" value="1"/>
</dbReference>
<feature type="chain" id="PRO_5012463296" evidence="2">
    <location>
        <begin position="20"/>
        <end position="665"/>
    </location>
</feature>
<dbReference type="Proteomes" id="UP000193944">
    <property type="component" value="Unassembled WGS sequence"/>
</dbReference>
<evidence type="ECO:0000256" key="1">
    <source>
        <dbReference type="SAM" id="MobiDB-lite"/>
    </source>
</evidence>
<evidence type="ECO:0000256" key="2">
    <source>
        <dbReference type="SAM" id="SignalP"/>
    </source>
</evidence>
<comment type="caution">
    <text evidence="3">The sequence shown here is derived from an EMBL/GenBank/DDBJ whole genome shotgun (WGS) entry which is preliminary data.</text>
</comment>